<evidence type="ECO:0000256" key="1">
    <source>
        <dbReference type="SAM" id="Phobius"/>
    </source>
</evidence>
<keyword evidence="1" id="KW-1133">Transmembrane helix</keyword>
<comment type="caution">
    <text evidence="2">The sequence shown here is derived from an EMBL/GenBank/DDBJ whole genome shotgun (WGS) entry which is preliminary data.</text>
</comment>
<keyword evidence="1" id="KW-0812">Transmembrane</keyword>
<reference evidence="2 3" key="1">
    <citation type="submission" date="2019-03" db="EMBL/GenBank/DDBJ databases">
        <title>Genomic Encyclopedia of Type Strains, Phase IV (KMG-IV): sequencing the most valuable type-strain genomes for metagenomic binning, comparative biology and taxonomic classification.</title>
        <authorList>
            <person name="Goeker M."/>
        </authorList>
    </citation>
    <scope>NUCLEOTIDE SEQUENCE [LARGE SCALE GENOMIC DNA]</scope>
    <source>
        <strain evidence="2 3">DSM 102969</strain>
    </source>
</reference>
<name>A0A4R6RLW2_9HYPH</name>
<sequence length="225" mass="23003">MFWLVIETFVLMLVFVALGAAIGIVLRQAFDRPTLAPAGAFAAPIHGADAHGTAPAPLADEVVAAAPVETPVVVAVARPDVEEPGPVVEPLAAETLEGEPMPEPAAPVATAETVTAPAAIDGVLAAGEAVIDPAKAAAADQVGTRPEGYAGARDGVPDDLKVIKGIGPQNEARLNALGVFHFDQIAAWTPEEARWVGSYLAFPGRIEREGWIAQARSLASGGAEG</sequence>
<accession>A0A4R6RLW2</accession>
<keyword evidence="2" id="KW-0540">Nuclease</keyword>
<keyword evidence="3" id="KW-1185">Reference proteome</keyword>
<feature type="transmembrane region" description="Helical" evidence="1">
    <location>
        <begin position="6"/>
        <end position="26"/>
    </location>
</feature>
<keyword evidence="2" id="KW-0255">Endonuclease</keyword>
<gene>
    <name evidence="2" type="ORF">EDD54_1398</name>
</gene>
<dbReference type="RefSeq" id="WP_207620485.1">
    <property type="nucleotide sequence ID" value="NZ_BSPM01000008.1"/>
</dbReference>
<dbReference type="GO" id="GO:0004519">
    <property type="term" value="F:endonuclease activity"/>
    <property type="evidence" value="ECO:0007669"/>
    <property type="project" value="UniProtKB-KW"/>
</dbReference>
<evidence type="ECO:0000313" key="2">
    <source>
        <dbReference type="EMBL" id="TDP87502.1"/>
    </source>
</evidence>
<dbReference type="AlphaFoldDB" id="A0A4R6RLW2"/>
<dbReference type="Gene3D" id="1.10.150.20">
    <property type="entry name" value="5' to 3' exonuclease, C-terminal subdomain"/>
    <property type="match status" value="1"/>
</dbReference>
<proteinExistence type="predicted"/>
<keyword evidence="1" id="KW-0472">Membrane</keyword>
<dbReference type="EMBL" id="SNXY01000006">
    <property type="protein sequence ID" value="TDP87502.1"/>
    <property type="molecule type" value="Genomic_DNA"/>
</dbReference>
<evidence type="ECO:0000313" key="3">
    <source>
        <dbReference type="Proteomes" id="UP000294547"/>
    </source>
</evidence>
<organism evidence="2 3">
    <name type="scientific">Oharaeibacter diazotrophicus</name>
    <dbReference type="NCBI Taxonomy" id="1920512"/>
    <lineage>
        <taxon>Bacteria</taxon>
        <taxon>Pseudomonadati</taxon>
        <taxon>Pseudomonadota</taxon>
        <taxon>Alphaproteobacteria</taxon>
        <taxon>Hyphomicrobiales</taxon>
        <taxon>Pleomorphomonadaceae</taxon>
        <taxon>Oharaeibacter</taxon>
    </lineage>
</organism>
<protein>
    <submittedName>
        <fullName evidence="2">Putative flap endonuclease-1-like 5' DNA nuclease</fullName>
    </submittedName>
</protein>
<dbReference type="Proteomes" id="UP000294547">
    <property type="component" value="Unassembled WGS sequence"/>
</dbReference>
<keyword evidence="2" id="KW-0378">Hydrolase</keyword>